<accession>A0ABR0PNR2</accession>
<gene>
    <name evidence="2" type="ORF">PVK06_020959</name>
</gene>
<dbReference type="EMBL" id="JARKNE010000006">
    <property type="protein sequence ID" value="KAK5826053.1"/>
    <property type="molecule type" value="Genomic_DNA"/>
</dbReference>
<reference evidence="2 3" key="1">
    <citation type="submission" date="2023-03" db="EMBL/GenBank/DDBJ databases">
        <title>WGS of Gossypium arboreum.</title>
        <authorList>
            <person name="Yu D."/>
        </authorList>
    </citation>
    <scope>NUCLEOTIDE SEQUENCE [LARGE SCALE GENOMIC DNA]</scope>
    <source>
        <tissue evidence="2">Leaf</tissue>
    </source>
</reference>
<keyword evidence="1" id="KW-0175">Coiled coil</keyword>
<dbReference type="Proteomes" id="UP001358586">
    <property type="component" value="Chromosome 6"/>
</dbReference>
<evidence type="ECO:0000313" key="3">
    <source>
        <dbReference type="Proteomes" id="UP001358586"/>
    </source>
</evidence>
<proteinExistence type="predicted"/>
<evidence type="ECO:0000256" key="1">
    <source>
        <dbReference type="SAM" id="Coils"/>
    </source>
</evidence>
<protein>
    <submittedName>
        <fullName evidence="2">Uncharacterized protein</fullName>
    </submittedName>
</protein>
<evidence type="ECO:0000313" key="2">
    <source>
        <dbReference type="EMBL" id="KAK5826053.1"/>
    </source>
</evidence>
<name>A0ABR0PNR2_GOSAR</name>
<keyword evidence="3" id="KW-1185">Reference proteome</keyword>
<organism evidence="2 3">
    <name type="scientific">Gossypium arboreum</name>
    <name type="common">Tree cotton</name>
    <name type="synonym">Gossypium nanking</name>
    <dbReference type="NCBI Taxonomy" id="29729"/>
    <lineage>
        <taxon>Eukaryota</taxon>
        <taxon>Viridiplantae</taxon>
        <taxon>Streptophyta</taxon>
        <taxon>Embryophyta</taxon>
        <taxon>Tracheophyta</taxon>
        <taxon>Spermatophyta</taxon>
        <taxon>Magnoliopsida</taxon>
        <taxon>eudicotyledons</taxon>
        <taxon>Gunneridae</taxon>
        <taxon>Pentapetalae</taxon>
        <taxon>rosids</taxon>
        <taxon>malvids</taxon>
        <taxon>Malvales</taxon>
        <taxon>Malvaceae</taxon>
        <taxon>Malvoideae</taxon>
        <taxon>Gossypium</taxon>
    </lineage>
</organism>
<comment type="caution">
    <text evidence="2">The sequence shown here is derived from an EMBL/GenBank/DDBJ whole genome shotgun (WGS) entry which is preliminary data.</text>
</comment>
<sequence>MTCQLYPILCSFGLNTAWKGKYKDTQTKCTQLEEENSLLKARKSYWEEKLKAQEECHITELEGLRQSYEGALRKHQEDTRKNLIEALPKLRSNLVLHT</sequence>
<feature type="coiled-coil region" evidence="1">
    <location>
        <begin position="22"/>
        <end position="78"/>
    </location>
</feature>